<evidence type="ECO:0000256" key="1">
    <source>
        <dbReference type="ARBA" id="ARBA00009437"/>
    </source>
</evidence>
<keyword evidence="7" id="KW-1185">Reference proteome</keyword>
<dbReference type="InterPro" id="IPR036390">
    <property type="entry name" value="WH_DNA-bd_sf"/>
</dbReference>
<dbReference type="PANTHER" id="PTHR30126">
    <property type="entry name" value="HTH-TYPE TRANSCRIPTIONAL REGULATOR"/>
    <property type="match status" value="1"/>
</dbReference>
<dbReference type="Proteomes" id="UP001595617">
    <property type="component" value="Unassembled WGS sequence"/>
</dbReference>
<comment type="similarity">
    <text evidence="1">Belongs to the LysR transcriptional regulatory family.</text>
</comment>
<keyword evidence="4" id="KW-0804">Transcription</keyword>
<dbReference type="PANTHER" id="PTHR30126:SF98">
    <property type="entry name" value="HTH-TYPE TRANSCRIPTIONAL ACTIVATOR BAUR"/>
    <property type="match status" value="1"/>
</dbReference>
<name>A0ABV7ZTC9_9GAMM</name>
<evidence type="ECO:0000256" key="2">
    <source>
        <dbReference type="ARBA" id="ARBA00023015"/>
    </source>
</evidence>
<dbReference type="Gene3D" id="1.10.10.10">
    <property type="entry name" value="Winged helix-like DNA-binding domain superfamily/Winged helix DNA-binding domain"/>
    <property type="match status" value="2"/>
</dbReference>
<keyword evidence="2" id="KW-0805">Transcription regulation</keyword>
<dbReference type="EMBL" id="JBHRYR010000002">
    <property type="protein sequence ID" value="MFC3851757.1"/>
    <property type="molecule type" value="Genomic_DNA"/>
</dbReference>
<evidence type="ECO:0000256" key="4">
    <source>
        <dbReference type="ARBA" id="ARBA00023163"/>
    </source>
</evidence>
<dbReference type="Pfam" id="PF00126">
    <property type="entry name" value="HTH_1"/>
    <property type="match status" value="2"/>
</dbReference>
<dbReference type="PROSITE" id="PS50931">
    <property type="entry name" value="HTH_LYSR"/>
    <property type="match status" value="2"/>
</dbReference>
<evidence type="ECO:0000259" key="5">
    <source>
        <dbReference type="PROSITE" id="PS50931"/>
    </source>
</evidence>
<gene>
    <name evidence="6" type="ORF">ACFOOG_02825</name>
</gene>
<evidence type="ECO:0000313" key="7">
    <source>
        <dbReference type="Proteomes" id="UP001595617"/>
    </source>
</evidence>
<evidence type="ECO:0000256" key="3">
    <source>
        <dbReference type="ARBA" id="ARBA00023125"/>
    </source>
</evidence>
<sequence length="410" mass="45352">MKNRMPNLRHLRAFREVVHTHSVSAAAERVFLSQSALTQALAKLEASLGCALFQRKHNGLFLTEEGKLFDQRVARCLLLLQLGVREALRQGERKDPGLRTSVDPAQGLTNAHLRALLAVQHAPNFSSAARAIGISQPAVYKAAHDLEAVLNIILFEKTSIGVNLTRAALRLARQVRLALKEISQGYDELSSFSGSDSTTLVVGSMPLARTYILPSAINRISALRPDVSVSVVEGPYDDLLQRLLFGEVDFLIGALRDPAPTTDMVQEALFDTELSVVARHDHPLAQHTGLTRADLSGYRWVVPRSGTPARRYFDQVFTEHDATVLQGLVECSSQVVIRELLTGSDRLTFISSHQVQHEQEEGILRVLHTDIPIMRRPIGLTLRAGWHPTPTQRLFVSIIKSLSDRVGQTL</sequence>
<feature type="domain" description="HTH lysR-type" evidence="5">
    <location>
        <begin position="6"/>
        <end position="63"/>
    </location>
</feature>
<dbReference type="InterPro" id="IPR000847">
    <property type="entry name" value="LysR_HTH_N"/>
</dbReference>
<proteinExistence type="inferred from homology"/>
<dbReference type="RefSeq" id="WP_380693130.1">
    <property type="nucleotide sequence ID" value="NZ_JBHRYR010000002.1"/>
</dbReference>
<keyword evidence="3" id="KW-0238">DNA-binding</keyword>
<dbReference type="SUPFAM" id="SSF46785">
    <property type="entry name" value="Winged helix' DNA-binding domain"/>
    <property type="match status" value="2"/>
</dbReference>
<dbReference type="InterPro" id="IPR005119">
    <property type="entry name" value="LysR_subst-bd"/>
</dbReference>
<evidence type="ECO:0000313" key="6">
    <source>
        <dbReference type="EMBL" id="MFC3851757.1"/>
    </source>
</evidence>
<reference evidence="7" key="1">
    <citation type="journal article" date="2019" name="Int. J. Syst. Evol. Microbiol.">
        <title>The Global Catalogue of Microorganisms (GCM) 10K type strain sequencing project: providing services to taxonomists for standard genome sequencing and annotation.</title>
        <authorList>
            <consortium name="The Broad Institute Genomics Platform"/>
            <consortium name="The Broad Institute Genome Sequencing Center for Infectious Disease"/>
            <person name="Wu L."/>
            <person name="Ma J."/>
        </authorList>
    </citation>
    <scope>NUCLEOTIDE SEQUENCE [LARGE SCALE GENOMIC DNA]</scope>
    <source>
        <strain evidence="7">IBRC 10765</strain>
    </source>
</reference>
<comment type="caution">
    <text evidence="6">The sequence shown here is derived from an EMBL/GenBank/DDBJ whole genome shotgun (WGS) entry which is preliminary data.</text>
</comment>
<dbReference type="PRINTS" id="PR00039">
    <property type="entry name" value="HTHLYSR"/>
</dbReference>
<feature type="domain" description="HTH lysR-type" evidence="5">
    <location>
        <begin position="108"/>
        <end position="165"/>
    </location>
</feature>
<protein>
    <submittedName>
        <fullName evidence="6">LysR family transcriptional regulator</fullName>
    </submittedName>
</protein>
<dbReference type="SUPFAM" id="SSF53850">
    <property type="entry name" value="Periplasmic binding protein-like II"/>
    <property type="match status" value="1"/>
</dbReference>
<dbReference type="Pfam" id="PF03466">
    <property type="entry name" value="LysR_substrate"/>
    <property type="match status" value="1"/>
</dbReference>
<accession>A0ABV7ZTC9</accession>
<dbReference type="InterPro" id="IPR036388">
    <property type="entry name" value="WH-like_DNA-bd_sf"/>
</dbReference>
<organism evidence="6 7">
    <name type="scientific">Saccharospirillum mangrovi</name>
    <dbReference type="NCBI Taxonomy" id="2161747"/>
    <lineage>
        <taxon>Bacteria</taxon>
        <taxon>Pseudomonadati</taxon>
        <taxon>Pseudomonadota</taxon>
        <taxon>Gammaproteobacteria</taxon>
        <taxon>Oceanospirillales</taxon>
        <taxon>Saccharospirillaceae</taxon>
        <taxon>Saccharospirillum</taxon>
    </lineage>
</organism>
<dbReference type="Gene3D" id="3.40.190.10">
    <property type="entry name" value="Periplasmic binding protein-like II"/>
    <property type="match status" value="2"/>
</dbReference>